<evidence type="ECO:0000313" key="2">
    <source>
        <dbReference type="EMBL" id="KAK1736703.1"/>
    </source>
</evidence>
<dbReference type="PIRSF" id="PIRSF001439">
    <property type="entry name" value="CryM"/>
    <property type="match status" value="1"/>
</dbReference>
<keyword evidence="3" id="KW-1185">Reference proteome</keyword>
<dbReference type="Proteomes" id="UP001224775">
    <property type="component" value="Unassembled WGS sequence"/>
</dbReference>
<gene>
    <name evidence="2" type="ORF">QTG54_012725</name>
</gene>
<organism evidence="2 3">
    <name type="scientific">Skeletonema marinoi</name>
    <dbReference type="NCBI Taxonomy" id="267567"/>
    <lineage>
        <taxon>Eukaryota</taxon>
        <taxon>Sar</taxon>
        <taxon>Stramenopiles</taxon>
        <taxon>Ochrophyta</taxon>
        <taxon>Bacillariophyta</taxon>
        <taxon>Coscinodiscophyceae</taxon>
        <taxon>Thalassiosirophycidae</taxon>
        <taxon>Thalassiosirales</taxon>
        <taxon>Skeletonemataceae</taxon>
        <taxon>Skeletonema</taxon>
        <taxon>Skeletonema marinoi-dohrnii complex</taxon>
    </lineage>
</organism>
<sequence length="382" mass="40817">MIRRSYLLLKNTTMRILSEADVKRCLPISVAIAANRKALSSLRSNEDGGALVPSRIGIPYHSKESHGTGTAAPADWSLFKPAAYYPPQQGNSDDTDTETLMGVKIVSPRANNASKNKPTCPATIMLLNAETGETSAVVAATYLTAARTAAGSALATQMACPSSADGLTLVVFGAGLQGELHIKAIQHVVNVKKVVIVNRSKERAETLMESLLSIDATEMERDSQTRTPIKDISIVLLSDAEAVREAVETADVIATATNTCEPLFSGGWPKSGCHINGVGSYTPLMKEIDDALVNRCEVLIDTKEALDVGDLSTLTNDDGTTKHNFSGLIGDALVENIEFGKHRHNVDCTFFKSVGTAIQDVVTAQFVYDYAIQEGIGTTIDM</sequence>
<evidence type="ECO:0000256" key="1">
    <source>
        <dbReference type="ARBA" id="ARBA00008903"/>
    </source>
</evidence>
<dbReference type="Gene3D" id="3.30.1780.10">
    <property type="entry name" value="ornithine cyclodeaminase, domain 1"/>
    <property type="match status" value="1"/>
</dbReference>
<dbReference type="PANTHER" id="PTHR13812">
    <property type="entry name" value="KETIMINE REDUCTASE MU-CRYSTALLIN"/>
    <property type="match status" value="1"/>
</dbReference>
<dbReference type="InterPro" id="IPR023401">
    <property type="entry name" value="ODC_N"/>
</dbReference>
<dbReference type="Pfam" id="PF02423">
    <property type="entry name" value="OCD_Mu_crystall"/>
    <property type="match status" value="1"/>
</dbReference>
<name>A0AAD8XZN3_9STRA</name>
<dbReference type="InterPro" id="IPR003462">
    <property type="entry name" value="ODC_Mu_crystall"/>
</dbReference>
<protein>
    <submittedName>
        <fullName evidence="2">Ornithine cyclodeaminase family protein</fullName>
    </submittedName>
</protein>
<dbReference type="GO" id="GO:0005737">
    <property type="term" value="C:cytoplasm"/>
    <property type="evidence" value="ECO:0007669"/>
    <property type="project" value="TreeGrafter"/>
</dbReference>
<comment type="caution">
    <text evidence="2">The sequence shown here is derived from an EMBL/GenBank/DDBJ whole genome shotgun (WGS) entry which is preliminary data.</text>
</comment>
<dbReference type="EMBL" id="JATAAI010000028">
    <property type="protein sequence ID" value="KAK1736703.1"/>
    <property type="molecule type" value="Genomic_DNA"/>
</dbReference>
<comment type="similarity">
    <text evidence="1">Belongs to the ornithine cyclodeaminase/mu-crystallin family.</text>
</comment>
<dbReference type="AlphaFoldDB" id="A0AAD8XZN3"/>
<dbReference type="Gene3D" id="3.40.50.720">
    <property type="entry name" value="NAD(P)-binding Rossmann-like Domain"/>
    <property type="match status" value="1"/>
</dbReference>
<accession>A0AAD8XZN3</accession>
<reference evidence="2" key="1">
    <citation type="submission" date="2023-06" db="EMBL/GenBank/DDBJ databases">
        <title>Survivors Of The Sea: Transcriptome response of Skeletonema marinoi to long-term dormancy.</title>
        <authorList>
            <person name="Pinder M.I.M."/>
            <person name="Kourtchenko O."/>
            <person name="Robertson E.K."/>
            <person name="Larsson T."/>
            <person name="Maumus F."/>
            <person name="Osuna-Cruz C.M."/>
            <person name="Vancaester E."/>
            <person name="Stenow R."/>
            <person name="Vandepoele K."/>
            <person name="Ploug H."/>
            <person name="Bruchert V."/>
            <person name="Godhe A."/>
            <person name="Topel M."/>
        </authorList>
    </citation>
    <scope>NUCLEOTIDE SEQUENCE</scope>
    <source>
        <strain evidence="2">R05AC</strain>
    </source>
</reference>
<proteinExistence type="inferred from homology"/>
<dbReference type="PANTHER" id="PTHR13812:SF19">
    <property type="entry name" value="KETIMINE REDUCTASE MU-CRYSTALLIN"/>
    <property type="match status" value="1"/>
</dbReference>
<dbReference type="SUPFAM" id="SSF51735">
    <property type="entry name" value="NAD(P)-binding Rossmann-fold domains"/>
    <property type="match status" value="1"/>
</dbReference>
<evidence type="ECO:0000313" key="3">
    <source>
        <dbReference type="Proteomes" id="UP001224775"/>
    </source>
</evidence>
<dbReference type="InterPro" id="IPR036291">
    <property type="entry name" value="NAD(P)-bd_dom_sf"/>
</dbReference>